<dbReference type="EMBL" id="LWDD02004527">
    <property type="protein sequence ID" value="KAE8235079.1"/>
    <property type="molecule type" value="Genomic_DNA"/>
</dbReference>
<dbReference type="Gene3D" id="3.40.1620.10">
    <property type="entry name" value="YefM-like domain"/>
    <property type="match status" value="1"/>
</dbReference>
<reference evidence="2" key="1">
    <citation type="submission" date="2016-04" db="EMBL/GenBank/DDBJ databases">
        <authorList>
            <person name="Nguyen H.D."/>
            <person name="Kesanakurti P."/>
            <person name="Cullis J."/>
            <person name="Levesque C.A."/>
            <person name="Hambleton S."/>
        </authorList>
    </citation>
    <scope>NUCLEOTIDE SEQUENCE</scope>
    <source>
        <strain evidence="2">DAOMC 238032</strain>
    </source>
</reference>
<name>A0A8T8S8P6_9BASI</name>
<evidence type="ECO:0000313" key="2">
    <source>
        <dbReference type="EMBL" id="KAE8235079.1"/>
    </source>
</evidence>
<dbReference type="NCBIfam" id="TIGR01552">
    <property type="entry name" value="phd_fam"/>
    <property type="match status" value="1"/>
</dbReference>
<dbReference type="AlphaFoldDB" id="A0A8T8S8P6"/>
<dbReference type="Proteomes" id="UP000077671">
    <property type="component" value="Unassembled WGS sequence"/>
</dbReference>
<gene>
    <name evidence="2" type="ORF">A4X03_0g9907</name>
</gene>
<dbReference type="InterPro" id="IPR036165">
    <property type="entry name" value="YefM-like_sf"/>
</dbReference>
<evidence type="ECO:0000256" key="1">
    <source>
        <dbReference type="ARBA" id="ARBA00009981"/>
    </source>
</evidence>
<evidence type="ECO:0000313" key="3">
    <source>
        <dbReference type="Proteomes" id="UP000077671"/>
    </source>
</evidence>
<protein>
    <recommendedName>
        <fullName evidence="4">Antitoxin</fullName>
    </recommendedName>
</protein>
<evidence type="ECO:0008006" key="4">
    <source>
        <dbReference type="Google" id="ProtNLM"/>
    </source>
</evidence>
<proteinExistence type="inferred from homology"/>
<dbReference type="SUPFAM" id="SSF143120">
    <property type="entry name" value="YefM-like"/>
    <property type="match status" value="1"/>
</dbReference>
<accession>A0A8T8S8P6</accession>
<comment type="caution">
    <text evidence="2">The sequence shown here is derived from an EMBL/GenBank/DDBJ whole genome shotgun (WGS) entry which is preliminary data.</text>
</comment>
<organism evidence="2 3">
    <name type="scientific">Tilletia caries</name>
    <name type="common">wheat bunt fungus</name>
    <dbReference type="NCBI Taxonomy" id="13290"/>
    <lineage>
        <taxon>Eukaryota</taxon>
        <taxon>Fungi</taxon>
        <taxon>Dikarya</taxon>
        <taxon>Basidiomycota</taxon>
        <taxon>Ustilaginomycotina</taxon>
        <taxon>Exobasidiomycetes</taxon>
        <taxon>Tilletiales</taxon>
        <taxon>Tilletiaceae</taxon>
        <taxon>Tilletia</taxon>
    </lineage>
</organism>
<sequence>MRAETYGAADFKANCLAILDRLARRDLDQVTITKRGRAVAVLTPPPSMADAVKALHGFMSGSVSIPEGFDLMSPVLDEPLGASEGVLHG</sequence>
<comment type="similarity">
    <text evidence="1">Belongs to the phD/YefM antitoxin family.</text>
</comment>
<reference evidence="2" key="2">
    <citation type="journal article" date="2019" name="IMA Fungus">
        <title>Genome sequencing and comparison of five Tilletia species to identify candidate genes for the detection of regulated species infecting wheat.</title>
        <authorList>
            <person name="Nguyen H.D.T."/>
            <person name="Sultana T."/>
            <person name="Kesanakurti P."/>
            <person name="Hambleton S."/>
        </authorList>
    </citation>
    <scope>NUCLEOTIDE SEQUENCE</scope>
    <source>
        <strain evidence="2">DAOMC 238032</strain>
    </source>
</reference>